<dbReference type="GeneID" id="13445885"/>
<dbReference type="OMA" id="MKLCTHN"/>
<keyword evidence="2 5" id="KW-0813">Transport</keyword>
<comment type="similarity">
    <text evidence="1 5">Belongs to the V-ATPase H subunit family.</text>
</comment>
<dbReference type="Pfam" id="PF03224">
    <property type="entry name" value="V-ATPase_H_N"/>
    <property type="match status" value="1"/>
</dbReference>
<dbReference type="Proteomes" id="UP000007494">
    <property type="component" value="Chromosome Ib"/>
</dbReference>
<dbReference type="eggNOG" id="KOG2759">
    <property type="taxonomic scope" value="Eukaryota"/>
</dbReference>
<dbReference type="PANTHER" id="PTHR10698:SF0">
    <property type="entry name" value="V-TYPE PROTON ATPASE SUBUNIT H"/>
    <property type="match status" value="1"/>
</dbReference>
<keyword evidence="4 5" id="KW-0406">Ion transport</keyword>
<dbReference type="Pfam" id="PF11698">
    <property type="entry name" value="V-ATPase_H_C"/>
    <property type="match status" value="1"/>
</dbReference>
<proteinExistence type="inferred from homology"/>
<name>F0V7Z5_NEOCL</name>
<dbReference type="InterPro" id="IPR016024">
    <property type="entry name" value="ARM-type_fold"/>
</dbReference>
<gene>
    <name evidence="9" type="ORF">BN1204_003220</name>
    <name evidence="8" type="ORF">NCLIV_003220</name>
</gene>
<accession>F0V7Z5</accession>
<evidence type="ECO:0000256" key="2">
    <source>
        <dbReference type="ARBA" id="ARBA00022448"/>
    </source>
</evidence>
<evidence type="ECO:0000313" key="9">
    <source>
        <dbReference type="EMBL" id="CEL64425.1"/>
    </source>
</evidence>
<sequence>MKMDKGGQAASADVKDAGKKAPPAMGSGYYSDHVDQNEQVRLLNRLANAEGSSQVKQDAVLANAPEWKTLEKAGVLPAGLSVVLSKISPLCLDEFSEMLAADPDLVRSLIGLVRLEGDLHTVQYVLTVLCEVVRDDSSKYEALCSAAADGEVFEAFRQLLEVPNLDAYTADRAAFLLSGLMCRARSGSFTDTQVEYLIQGLLHGRAANKFLLSEAGRLDAFVNLLKIDRYRPMIWASRGFPELVLKNLSLTLPASVLYKAMFCVWLLTFHDTFLPQLNEKGIVLAVCVVLKESRVEKVIRVGLGVLHNLLKCDASVETIIEQNVAQVLALLEFEKWRDGDMYDDIRIAASHLEQKTRQFNNFDRYCHELDKGKLTWSVIHSEKFWRENVMAFENDEFRAVKKLVKLLDTSTDKTTLAVACYDLGEFARLHPAGKKVCQQLKVKDRVMLMISDKDREVAGEALLCIQKLMLNNWQDVAELKK</sequence>
<evidence type="ECO:0000259" key="7">
    <source>
        <dbReference type="Pfam" id="PF11698"/>
    </source>
</evidence>
<feature type="region of interest" description="Disordered" evidence="6">
    <location>
        <begin position="1"/>
        <end position="30"/>
    </location>
</feature>
<dbReference type="InParanoid" id="F0V7Z5"/>
<evidence type="ECO:0000313" key="10">
    <source>
        <dbReference type="Proteomes" id="UP000007494"/>
    </source>
</evidence>
<dbReference type="EMBL" id="FR823381">
    <property type="protein sequence ID" value="CBZ49836.1"/>
    <property type="molecule type" value="Genomic_DNA"/>
</dbReference>
<keyword evidence="10" id="KW-1185">Reference proteome</keyword>
<evidence type="ECO:0000256" key="4">
    <source>
        <dbReference type="ARBA" id="ARBA00023065"/>
    </source>
</evidence>
<dbReference type="GO" id="GO:0000221">
    <property type="term" value="C:vacuolar proton-transporting V-type ATPase, V1 domain"/>
    <property type="evidence" value="ECO:0007669"/>
    <property type="project" value="UniProtKB-UniRule"/>
</dbReference>
<dbReference type="InterPro" id="IPR038497">
    <property type="entry name" value="ATPase_V1-cplx_hsu_C_sf"/>
</dbReference>
<reference evidence="8" key="1">
    <citation type="submission" date="2011-02" db="EMBL/GenBank/DDBJ databases">
        <authorList>
            <person name="Aslett M."/>
        </authorList>
    </citation>
    <scope>NUCLEOTIDE SEQUENCE</scope>
    <source>
        <strain evidence="8">Liverpool</strain>
    </source>
</reference>
<dbReference type="OrthoDB" id="10263554at2759"/>
<dbReference type="Gene3D" id="1.25.40.150">
    <property type="entry name" value="V-type ATPase, subunit H, C-terminal domain"/>
    <property type="match status" value="1"/>
</dbReference>
<evidence type="ECO:0000256" key="3">
    <source>
        <dbReference type="ARBA" id="ARBA00022781"/>
    </source>
</evidence>
<reference evidence="8" key="2">
    <citation type="submission" date="2011-03" db="EMBL/GenBank/DDBJ databases">
        <title>Comparative genomics and transcriptomics of Neospora caninum and Toxoplasma gondii.</title>
        <authorList>
            <person name="Reid A.J."/>
            <person name="Sohal A."/>
            <person name="Harris D."/>
            <person name="Quail M."/>
            <person name="Sanders M."/>
            <person name="Berriman M."/>
            <person name="Wastling J.M."/>
            <person name="Pain A."/>
        </authorList>
    </citation>
    <scope>NUCLEOTIDE SEQUENCE</scope>
    <source>
        <strain evidence="8">Liverpool</strain>
    </source>
</reference>
<dbReference type="PANTHER" id="PTHR10698">
    <property type="entry name" value="V-TYPE PROTON ATPASE SUBUNIT H"/>
    <property type="match status" value="1"/>
</dbReference>
<dbReference type="RefSeq" id="XP_003879871.1">
    <property type="nucleotide sequence ID" value="XM_003879822.1"/>
</dbReference>
<dbReference type="PIRSF" id="PIRSF032184">
    <property type="entry name" value="ATPase_V1_H"/>
    <property type="match status" value="1"/>
</dbReference>
<dbReference type="SUPFAM" id="SSF48371">
    <property type="entry name" value="ARM repeat"/>
    <property type="match status" value="1"/>
</dbReference>
<dbReference type="Gene3D" id="1.25.10.10">
    <property type="entry name" value="Leucine-rich Repeat Variant"/>
    <property type="match status" value="1"/>
</dbReference>
<evidence type="ECO:0000256" key="6">
    <source>
        <dbReference type="SAM" id="MobiDB-lite"/>
    </source>
</evidence>
<organism evidence="8 10">
    <name type="scientific">Neospora caninum (strain Liverpool)</name>
    <dbReference type="NCBI Taxonomy" id="572307"/>
    <lineage>
        <taxon>Eukaryota</taxon>
        <taxon>Sar</taxon>
        <taxon>Alveolata</taxon>
        <taxon>Apicomplexa</taxon>
        <taxon>Conoidasida</taxon>
        <taxon>Coccidia</taxon>
        <taxon>Eucoccidiorida</taxon>
        <taxon>Eimeriorina</taxon>
        <taxon>Sarcocystidae</taxon>
        <taxon>Neospora</taxon>
    </lineage>
</organism>
<evidence type="ECO:0000256" key="5">
    <source>
        <dbReference type="PIRNR" id="PIRNR032184"/>
    </source>
</evidence>
<protein>
    <recommendedName>
        <fullName evidence="5">V-type proton ATPase subunit H</fullName>
    </recommendedName>
</protein>
<dbReference type="AlphaFoldDB" id="F0V7Z5"/>
<dbReference type="InterPro" id="IPR011987">
    <property type="entry name" value="ATPase_V1-cplx_hsu_C"/>
</dbReference>
<dbReference type="InterPro" id="IPR004908">
    <property type="entry name" value="ATPase_V1-cplx_hsu"/>
</dbReference>
<comment type="subunit">
    <text evidence="5">V-ATPase is a heteromultimeric enzyme made up of two complexes: the ATP-hydrolytic V1 complex and the proton translocation V0 complex.</text>
</comment>
<dbReference type="InterPro" id="IPR011989">
    <property type="entry name" value="ARM-like"/>
</dbReference>
<dbReference type="FunCoup" id="F0V7Z5">
    <property type="interactions" value="236"/>
</dbReference>
<evidence type="ECO:0000313" key="8">
    <source>
        <dbReference type="EMBL" id="CBZ49836.1"/>
    </source>
</evidence>
<dbReference type="EMBL" id="LN714475">
    <property type="protein sequence ID" value="CEL64425.1"/>
    <property type="molecule type" value="Genomic_DNA"/>
</dbReference>
<dbReference type="VEuPathDB" id="ToxoDB:NCLIV_003220"/>
<feature type="domain" description="ATPase V1 complex subunit H C-terminal" evidence="7">
    <location>
        <begin position="359"/>
        <end position="473"/>
    </location>
</feature>
<keyword evidence="3 5" id="KW-0375">Hydrogen ion transport</keyword>
<comment type="function">
    <text evidence="5">Subunit of the V1 complex of vacuolar(H+)-ATPase (V-ATPase), a multisubunit enzyme composed of a peripheral complex (V1) that hydrolyzes ATP and a membrane integral complex (V0) that translocates protons. V-ATPase is responsible for acidifying and maintaining the pH of intracellular compartments.</text>
</comment>
<reference evidence="10" key="3">
    <citation type="journal article" date="2012" name="PLoS Pathog.">
        <title>Comparative genomics of the apicomplexan parasites Toxoplasma gondii and Neospora caninum: Coccidia differing in host range and transmission strategy.</title>
        <authorList>
            <person name="Reid A.J."/>
            <person name="Vermont S.J."/>
            <person name="Cotton J.A."/>
            <person name="Harris D."/>
            <person name="Hill-Cawthorne G.A."/>
            <person name="Konen-Waisman S."/>
            <person name="Latham S.M."/>
            <person name="Mourier T."/>
            <person name="Norton R."/>
            <person name="Quail M.A."/>
            <person name="Sanders M."/>
            <person name="Shanmugam D."/>
            <person name="Sohal A."/>
            <person name="Wasmuth J.D."/>
            <person name="Brunk B."/>
            <person name="Grigg M.E."/>
            <person name="Howard J.C."/>
            <person name="Parkinson J."/>
            <person name="Roos D.S."/>
            <person name="Trees A.J."/>
            <person name="Berriman M."/>
            <person name="Pain A."/>
            <person name="Wastling J.M."/>
        </authorList>
    </citation>
    <scope>NUCLEOTIDE SEQUENCE [LARGE SCALE GENOMIC DNA]</scope>
    <source>
        <strain evidence="10">Liverpool</strain>
    </source>
</reference>
<reference evidence="9" key="4">
    <citation type="journal article" date="2015" name="PLoS ONE">
        <title>Comprehensive Evaluation of Toxoplasma gondii VEG and Neospora caninum LIV Genomes with Tachyzoite Stage Transcriptome and Proteome Defines Novel Transcript Features.</title>
        <authorList>
            <person name="Ramaprasad A."/>
            <person name="Mourier T."/>
            <person name="Naeem R."/>
            <person name="Malas T.B."/>
            <person name="Moussa E."/>
            <person name="Panigrahi A."/>
            <person name="Vermont S.J."/>
            <person name="Otto T.D."/>
            <person name="Wastling J."/>
            <person name="Pain A."/>
        </authorList>
    </citation>
    <scope>NUCLEOTIDE SEQUENCE</scope>
    <source>
        <strain evidence="9">Liverpool</strain>
    </source>
</reference>
<evidence type="ECO:0000256" key="1">
    <source>
        <dbReference type="ARBA" id="ARBA00008613"/>
    </source>
</evidence>
<dbReference type="GO" id="GO:0046961">
    <property type="term" value="F:proton-transporting ATPase activity, rotational mechanism"/>
    <property type="evidence" value="ECO:0007669"/>
    <property type="project" value="UniProtKB-UniRule"/>
</dbReference>